<dbReference type="PROSITE" id="PS51257">
    <property type="entry name" value="PROKAR_LIPOPROTEIN"/>
    <property type="match status" value="1"/>
</dbReference>
<feature type="chain" id="PRO_5008013059" description="Twin-arginine translocation signal domain-containing protein" evidence="1">
    <location>
        <begin position="24"/>
        <end position="197"/>
    </location>
</feature>
<dbReference type="PROSITE" id="PS51318">
    <property type="entry name" value="TAT"/>
    <property type="match status" value="1"/>
</dbReference>
<dbReference type="InterPro" id="IPR006311">
    <property type="entry name" value="TAT_signal"/>
</dbReference>
<dbReference type="Proteomes" id="UP000095649">
    <property type="component" value="Unassembled WGS sequence"/>
</dbReference>
<name>A0A173UIC1_9FIRM</name>
<reference evidence="2 3" key="1">
    <citation type="submission" date="2015-09" db="EMBL/GenBank/DDBJ databases">
        <authorList>
            <consortium name="Pathogen Informatics"/>
        </authorList>
    </citation>
    <scope>NUCLEOTIDE SEQUENCE [LARGE SCALE GENOMIC DNA]</scope>
    <source>
        <strain evidence="2 3">2789STDY5834970</strain>
    </source>
</reference>
<protein>
    <recommendedName>
        <fullName evidence="4">Twin-arginine translocation signal domain-containing protein</fullName>
    </recommendedName>
</protein>
<dbReference type="AlphaFoldDB" id="A0A173UIC1"/>
<sequence>MSTISRRSFLKLAGATAVATAGASMLTGCSWFDNIELVIMGSVDDGKTYNEVFHKTLPRIAVNFVKGNINLALDLAKKYGPEDYRGADVSVDSSYPNSLTFIKDEKTGKESLIIAVKLAMVEVDYEVLVNGKSVSSGKQKFPKGVTKIPEEDALELVKSKLNYPPYDTATLEIDKDYPDNLTVVNGKVTIALLGHKG</sequence>
<evidence type="ECO:0008006" key="4">
    <source>
        <dbReference type="Google" id="ProtNLM"/>
    </source>
</evidence>
<gene>
    <name evidence="2" type="ORF">ERS852582_02136</name>
</gene>
<dbReference type="InterPro" id="IPR019546">
    <property type="entry name" value="TAT_signal_bac_arc"/>
</dbReference>
<dbReference type="RefSeq" id="WP_055186512.1">
    <property type="nucleotide sequence ID" value="NZ_CYXN01000021.1"/>
</dbReference>
<evidence type="ECO:0000313" key="2">
    <source>
        <dbReference type="EMBL" id="CUN14564.1"/>
    </source>
</evidence>
<accession>A0A173UIC1</accession>
<organism evidence="2 3">
    <name type="scientific">Faecalibacterium prausnitzii</name>
    <dbReference type="NCBI Taxonomy" id="853"/>
    <lineage>
        <taxon>Bacteria</taxon>
        <taxon>Bacillati</taxon>
        <taxon>Bacillota</taxon>
        <taxon>Clostridia</taxon>
        <taxon>Eubacteriales</taxon>
        <taxon>Oscillospiraceae</taxon>
        <taxon>Faecalibacterium</taxon>
    </lineage>
</organism>
<dbReference type="NCBIfam" id="TIGR01409">
    <property type="entry name" value="TAT_signal_seq"/>
    <property type="match status" value="1"/>
</dbReference>
<dbReference type="EMBL" id="CYXN01000021">
    <property type="protein sequence ID" value="CUN14564.1"/>
    <property type="molecule type" value="Genomic_DNA"/>
</dbReference>
<evidence type="ECO:0000313" key="3">
    <source>
        <dbReference type="Proteomes" id="UP000095649"/>
    </source>
</evidence>
<keyword evidence="1" id="KW-0732">Signal</keyword>
<feature type="signal peptide" evidence="1">
    <location>
        <begin position="1"/>
        <end position="23"/>
    </location>
</feature>
<proteinExistence type="predicted"/>
<evidence type="ECO:0000256" key="1">
    <source>
        <dbReference type="SAM" id="SignalP"/>
    </source>
</evidence>